<dbReference type="Pfam" id="PF13456">
    <property type="entry name" value="RVT_3"/>
    <property type="match status" value="1"/>
</dbReference>
<reference evidence="4" key="1">
    <citation type="submission" date="2019-09" db="EMBL/GenBank/DDBJ databases">
        <title>Draft genome information of white flower Hibiscus syriacus.</title>
        <authorList>
            <person name="Kim Y.-M."/>
        </authorList>
    </citation>
    <scope>NUCLEOTIDE SEQUENCE [LARGE SCALE GENOMIC DNA]</scope>
    <source>
        <strain evidence="4">YM2019G1</strain>
    </source>
</reference>
<dbReference type="PROSITE" id="PS50878">
    <property type="entry name" value="RT_POL"/>
    <property type="match status" value="1"/>
</dbReference>
<feature type="coiled-coil region" evidence="1">
    <location>
        <begin position="748"/>
        <end position="775"/>
    </location>
</feature>
<dbReference type="EMBL" id="VEPZ02001067">
    <property type="protein sequence ID" value="KAE8696464.1"/>
    <property type="molecule type" value="Genomic_DNA"/>
</dbReference>
<dbReference type="InterPro" id="IPR036397">
    <property type="entry name" value="RNaseH_sf"/>
</dbReference>
<evidence type="ECO:0000259" key="3">
    <source>
        <dbReference type="PROSITE" id="PS50878"/>
    </source>
</evidence>
<dbReference type="PANTHER" id="PTHR33116:SF75">
    <property type="entry name" value="RIBONUCLEASE H PROTEIN"/>
    <property type="match status" value="1"/>
</dbReference>
<keyword evidence="1" id="KW-0175">Coiled coil</keyword>
<dbReference type="Pfam" id="PF13966">
    <property type="entry name" value="zf-RVT"/>
    <property type="match status" value="1"/>
</dbReference>
<proteinExistence type="predicted"/>
<comment type="caution">
    <text evidence="4">The sequence shown here is derived from an EMBL/GenBank/DDBJ whole genome shotgun (WGS) entry which is preliminary data.</text>
</comment>
<dbReference type="InterPro" id="IPR043502">
    <property type="entry name" value="DNA/RNA_pol_sf"/>
</dbReference>
<dbReference type="InterPro" id="IPR012337">
    <property type="entry name" value="RNaseH-like_sf"/>
</dbReference>
<dbReference type="Proteomes" id="UP000436088">
    <property type="component" value="Unassembled WGS sequence"/>
</dbReference>
<keyword evidence="5" id="KW-1185">Reference proteome</keyword>
<dbReference type="InterPro" id="IPR026960">
    <property type="entry name" value="RVT-Znf"/>
</dbReference>
<dbReference type="InterPro" id="IPR000477">
    <property type="entry name" value="RT_dom"/>
</dbReference>
<dbReference type="SUPFAM" id="SSF56672">
    <property type="entry name" value="DNA/RNA polymerases"/>
    <property type="match status" value="1"/>
</dbReference>
<dbReference type="PANTHER" id="PTHR33116">
    <property type="entry name" value="REVERSE TRANSCRIPTASE ZINC-BINDING DOMAIN-CONTAINING PROTEIN-RELATED-RELATED"/>
    <property type="match status" value="1"/>
</dbReference>
<dbReference type="GO" id="GO:0003676">
    <property type="term" value="F:nucleic acid binding"/>
    <property type="evidence" value="ECO:0007669"/>
    <property type="project" value="InterPro"/>
</dbReference>
<protein>
    <recommendedName>
        <fullName evidence="3">Reverse transcriptase domain-containing protein</fullName>
    </recommendedName>
</protein>
<evidence type="ECO:0000313" key="5">
    <source>
        <dbReference type="Proteomes" id="UP000436088"/>
    </source>
</evidence>
<dbReference type="Gene3D" id="3.30.420.10">
    <property type="entry name" value="Ribonuclease H-like superfamily/Ribonuclease H"/>
    <property type="match status" value="1"/>
</dbReference>
<evidence type="ECO:0000256" key="1">
    <source>
        <dbReference type="SAM" id="Coils"/>
    </source>
</evidence>
<sequence>MEMWKDADRATFRLNGFWIFGYRLTVKEARYKDKRPGRKFYTASGSKAVSSSDQEKNSIDGDNKEEQALRRSKCVQGEVDENAVCKLQKCLVGTMAIVCSSSQVEDRLRAGGLGEIRVKFLGGRDFLVEIDDDELHRILKESNWSYLKEVFIDVQYWTESYRSPIAERWGEFVAMGENALQEMGCDEVTILIATDRKGTIDDVIELEAGREVFKIRIVEQIIGSSETRIYKRDKKEFQMADDSLSSAGKSKTSSEEDTTEKRFGEDEVQLCCMGNLSGGGCLSGEDLGERNIGEEIIMGLRTYEVDIGKVQREINGEAENVEKADVNDRRFLNDHSSANMEEGGNYRDLCIWEGNCNDRIMEDIMGMGLKTNCAKDSNKMEEDLEEGMTTDRTIVKPNLKDVGEDRVQRINVPMQLDSLTNNPRKSRSNRGKKNKKKIICEEEWTEIEGRSLSDSDLQARWQRQKREAKKTLQIGRALGIEFEGGCSRMKILSWNIRGMGSAVKISELRRIIRFHKIEFALIQETKKEVFNEVEIGCMWSDDDFEFRFSKAIGKSGGLLSIWDKNRFKVESSIINDRFILISGNYTVDNSSVSIVNVYAPCEGRDQYTLWNAIELEKRRDMNRWFMAGDFNTVRNRSERSGCHFNKMEIEAFNKFIENCNLLDMPLAGRKFNWFGPSNRRSRLDRIFVEDDWLQENCEVSLWGLPRTVSDHIPIVLGKELIDWGPSLFKMINSWLDQKNCVEVIKDTLQLEFTKNEDLNNEVKEMEKRINELDRKGEITGLDDHERKEVVECTRRLWELLKEKEEIWRQKSRLKWLKLGDENSAFFHRAVKLRTKVLAGRLKRVIGKVISETQCAFLAGRQIFDGILVANEVIHSLYKESDARGGLILKLDFAKAYDCVCWEFFDLVQQQMGFGSRWRGWVWECISTVRVSVLLNGSPTKEFKMLRGLRQGDPLSPFLFLMVTETLHLMLEGAVSKGYIEGIHNVAPNTIILHLQFADDTILFLRPDQDGLRNVKRILRCFELGSGLTINFTKSCLVGVGMEEDSVRQLAAVCGCTASRLPFKYLGIPLGVDPRRVSVWDPVIDKCITKLSRWKSRFLSFVGRIVLINSVLSSLPLYYMSLYSVPKTVLWKIDKIRRDFLWGSYGSGRKMSRINWGKMCKPKKKGGAGIIDLGAKNKALLAKWGWRFANEKDALWRSVISFKYGSDKLPWMVSTDKIKEASIIWRGIINNLRSEELSKWMSFDSFRWQVGDGKTVWFWEDVWLGEKSFMNRFPRIYRSVSRKFRTVFEVLRESEWRDSSVLFVRQLLDRERSIFNVIKGEIGEAQIKPDVADRIIWIHEKDGKFSVKKMTELLLGNDNIIEADQPKYDKIWSLKVPPKVKCFLWMLKQNRVPTKAFLKSRGIKLNEHQCLCPWCGDVEEDADHLFVSCRYMAFFWMSFCRWWQIEGCSMSTVDEMFEFGFQVRWSVPRLLAWQVSFAAALWSIWLVRNEFVFREKRAKLKDVVCIVKMRALVWCKTLKEFNELDEKRWWACPGFCVDSCEEKRRQKLIWQPPGLGKMKFNVDGSANKEAAGCGGVLRNSEGHVVAMFFGPVSLVNVDFAELVAIKFALELFCGSKWLRNVVLIIESDSAVVLNWLQSYSGRPWKWGSTFEEIDGMVLKIKDVSFEFTPRLRNSMADHLAKIGSRRNVMFKASW</sequence>
<feature type="region of interest" description="Disordered" evidence="2">
    <location>
        <begin position="241"/>
        <end position="262"/>
    </location>
</feature>
<name>A0A6A2ZWU3_HIBSY</name>
<dbReference type="Gene3D" id="3.60.10.10">
    <property type="entry name" value="Endonuclease/exonuclease/phosphatase"/>
    <property type="match status" value="1"/>
</dbReference>
<feature type="compositionally biased region" description="Basic and acidic residues" evidence="2">
    <location>
        <begin position="53"/>
        <end position="63"/>
    </location>
</feature>
<gene>
    <name evidence="4" type="ORF">F3Y22_tig00110670pilonHSYRG00065</name>
</gene>
<feature type="domain" description="Reverse transcriptase" evidence="3">
    <location>
        <begin position="814"/>
        <end position="1069"/>
    </location>
</feature>
<evidence type="ECO:0000313" key="4">
    <source>
        <dbReference type="EMBL" id="KAE8696464.1"/>
    </source>
</evidence>
<dbReference type="SUPFAM" id="SSF56219">
    <property type="entry name" value="DNase I-like"/>
    <property type="match status" value="1"/>
</dbReference>
<dbReference type="GO" id="GO:0004523">
    <property type="term" value="F:RNA-DNA hybrid ribonuclease activity"/>
    <property type="evidence" value="ECO:0007669"/>
    <property type="project" value="InterPro"/>
</dbReference>
<dbReference type="Pfam" id="PF00078">
    <property type="entry name" value="RVT_1"/>
    <property type="match status" value="1"/>
</dbReference>
<dbReference type="Pfam" id="PF03372">
    <property type="entry name" value="Exo_endo_phos"/>
    <property type="match status" value="1"/>
</dbReference>
<organism evidence="4 5">
    <name type="scientific">Hibiscus syriacus</name>
    <name type="common">Rose of Sharon</name>
    <dbReference type="NCBI Taxonomy" id="106335"/>
    <lineage>
        <taxon>Eukaryota</taxon>
        <taxon>Viridiplantae</taxon>
        <taxon>Streptophyta</taxon>
        <taxon>Embryophyta</taxon>
        <taxon>Tracheophyta</taxon>
        <taxon>Spermatophyta</taxon>
        <taxon>Magnoliopsida</taxon>
        <taxon>eudicotyledons</taxon>
        <taxon>Gunneridae</taxon>
        <taxon>Pentapetalae</taxon>
        <taxon>rosids</taxon>
        <taxon>malvids</taxon>
        <taxon>Malvales</taxon>
        <taxon>Malvaceae</taxon>
        <taxon>Malvoideae</taxon>
        <taxon>Hibiscus</taxon>
    </lineage>
</organism>
<dbReference type="InterPro" id="IPR002156">
    <property type="entry name" value="RNaseH_domain"/>
</dbReference>
<dbReference type="CDD" id="cd01650">
    <property type="entry name" value="RT_nLTR_like"/>
    <property type="match status" value="1"/>
</dbReference>
<accession>A0A6A2ZWU3</accession>
<feature type="compositionally biased region" description="Polar residues" evidence="2">
    <location>
        <begin position="43"/>
        <end position="52"/>
    </location>
</feature>
<dbReference type="InterPro" id="IPR044730">
    <property type="entry name" value="RNase_H-like_dom_plant"/>
</dbReference>
<dbReference type="SUPFAM" id="SSF53098">
    <property type="entry name" value="Ribonuclease H-like"/>
    <property type="match status" value="1"/>
</dbReference>
<dbReference type="CDD" id="cd06222">
    <property type="entry name" value="RNase_H_like"/>
    <property type="match status" value="1"/>
</dbReference>
<dbReference type="InterPro" id="IPR005135">
    <property type="entry name" value="Endo/exonuclease/phosphatase"/>
</dbReference>
<feature type="region of interest" description="Disordered" evidence="2">
    <location>
        <begin position="42"/>
        <end position="63"/>
    </location>
</feature>
<dbReference type="InterPro" id="IPR036691">
    <property type="entry name" value="Endo/exonu/phosph_ase_sf"/>
</dbReference>
<evidence type="ECO:0000256" key="2">
    <source>
        <dbReference type="SAM" id="MobiDB-lite"/>
    </source>
</evidence>